<dbReference type="InterPro" id="IPR051911">
    <property type="entry name" value="SDR_oxidoreductase"/>
</dbReference>
<proteinExistence type="inferred from homology"/>
<name>A0A5M9MBN5_9EURO</name>
<comment type="similarity">
    <text evidence="1">Belongs to the short-chain dehydrogenases/reductases (SDR) family.</text>
</comment>
<accession>A0A5M9MBN5</accession>
<keyword evidence="2" id="KW-0560">Oxidoreductase</keyword>
<dbReference type="PANTHER" id="PTHR43976">
    <property type="entry name" value="SHORT CHAIN DEHYDROGENASE"/>
    <property type="match status" value="1"/>
</dbReference>
<dbReference type="Proteomes" id="UP000324241">
    <property type="component" value="Unassembled WGS sequence"/>
</dbReference>
<evidence type="ECO:0000256" key="2">
    <source>
        <dbReference type="ARBA" id="ARBA00023002"/>
    </source>
</evidence>
<sequence length="191" mass="20619">MSSGFGRELAITAVLNHDRVITASHGPSKLSDLERDFGIIPQRLNIASAAEIQSAVDTVGSIDIFIAAQFDTNVFRPDVCHPRRRGNQASSRTLAPQLGDREPRHGLLLCSQGGRSHVPKSLKAELAPFGVDIVCTEPGHYSTNLLTGGHMVIAGTRTDELRVSTQVMHDALEAYSLRQPGDPVKGTQVIF</sequence>
<dbReference type="AlphaFoldDB" id="A0A5M9MBN5"/>
<dbReference type="SUPFAM" id="SSF51735">
    <property type="entry name" value="NAD(P)-binding Rossmann-fold domains"/>
    <property type="match status" value="1"/>
</dbReference>
<evidence type="ECO:0000256" key="1">
    <source>
        <dbReference type="ARBA" id="ARBA00006484"/>
    </source>
</evidence>
<dbReference type="VEuPathDB" id="FungiDB:EYZ11_002552"/>
<evidence type="ECO:0000313" key="4">
    <source>
        <dbReference type="Proteomes" id="UP000324241"/>
    </source>
</evidence>
<dbReference type="GO" id="GO:0016491">
    <property type="term" value="F:oxidoreductase activity"/>
    <property type="evidence" value="ECO:0007669"/>
    <property type="project" value="UniProtKB-KW"/>
</dbReference>
<dbReference type="PANTHER" id="PTHR43976:SF16">
    <property type="entry name" value="SHORT-CHAIN DEHYDROGENASE_REDUCTASE FAMILY PROTEIN"/>
    <property type="match status" value="1"/>
</dbReference>
<dbReference type="InterPro" id="IPR036291">
    <property type="entry name" value="NAD(P)-bd_dom_sf"/>
</dbReference>
<dbReference type="RefSeq" id="XP_033421291.1">
    <property type="nucleotide sequence ID" value="XM_033575436.1"/>
</dbReference>
<protein>
    <submittedName>
        <fullName evidence="3">Uncharacterized protein</fullName>
    </submittedName>
</protein>
<gene>
    <name evidence="3" type="ORF">ATNIH1004_010868</name>
</gene>
<dbReference type="EMBL" id="QUQM01000008">
    <property type="protein sequence ID" value="KAA8641929.1"/>
    <property type="molecule type" value="Genomic_DNA"/>
</dbReference>
<dbReference type="OrthoDB" id="1274115at2759"/>
<reference evidence="3 4" key="1">
    <citation type="submission" date="2019-08" db="EMBL/GenBank/DDBJ databases">
        <title>The genome sequence of a newly discovered highly antifungal drug resistant Aspergillus species, Aspergillus tanneri NIH 1004.</title>
        <authorList>
            <person name="Mounaud S."/>
            <person name="Singh I."/>
            <person name="Joardar V."/>
            <person name="Pakala S."/>
            <person name="Pakala S."/>
            <person name="Venepally P."/>
            <person name="Chung J.K."/>
            <person name="Losada L."/>
            <person name="Nierman W.C."/>
        </authorList>
    </citation>
    <scope>NUCLEOTIDE SEQUENCE [LARGE SCALE GENOMIC DNA]</scope>
    <source>
        <strain evidence="3 4">NIH1004</strain>
    </source>
</reference>
<dbReference type="GeneID" id="54333569"/>
<dbReference type="Gene3D" id="3.40.50.720">
    <property type="entry name" value="NAD(P)-binding Rossmann-like Domain"/>
    <property type="match status" value="1"/>
</dbReference>
<comment type="caution">
    <text evidence="3">The sequence shown here is derived from an EMBL/GenBank/DDBJ whole genome shotgun (WGS) entry which is preliminary data.</text>
</comment>
<evidence type="ECO:0000313" key="3">
    <source>
        <dbReference type="EMBL" id="KAA8641929.1"/>
    </source>
</evidence>
<organism evidence="3 4">
    <name type="scientific">Aspergillus tanneri</name>
    <dbReference type="NCBI Taxonomy" id="1220188"/>
    <lineage>
        <taxon>Eukaryota</taxon>
        <taxon>Fungi</taxon>
        <taxon>Dikarya</taxon>
        <taxon>Ascomycota</taxon>
        <taxon>Pezizomycotina</taxon>
        <taxon>Eurotiomycetes</taxon>
        <taxon>Eurotiomycetidae</taxon>
        <taxon>Eurotiales</taxon>
        <taxon>Aspergillaceae</taxon>
        <taxon>Aspergillus</taxon>
        <taxon>Aspergillus subgen. Circumdati</taxon>
    </lineage>
</organism>